<keyword evidence="3" id="KW-1185">Reference proteome</keyword>
<proteinExistence type="predicted"/>
<dbReference type="PANTHER" id="PTHR33480:SF5">
    <property type="entry name" value="SI:DKEY-51D8.9"/>
    <property type="match status" value="1"/>
</dbReference>
<name>A0A553NIB0_9TELE</name>
<feature type="compositionally biased region" description="Basic residues" evidence="1">
    <location>
        <begin position="283"/>
        <end position="296"/>
    </location>
</feature>
<evidence type="ECO:0000256" key="1">
    <source>
        <dbReference type="SAM" id="MobiDB-lite"/>
    </source>
</evidence>
<feature type="non-terminal residue" evidence="2">
    <location>
        <position position="305"/>
    </location>
</feature>
<dbReference type="AlphaFoldDB" id="A0A553NIB0"/>
<sequence length="305" mass="35115">MYFPFYNFNFTFFVLSKAMNRKEKNQGEPMTDDSMPESSLESGSDYIPSSSPSSEDEDEVKSQLKVKNTGDDERETLIEGGGPSGVTVKTCFKGEKRKWDKRHYCVYCTKPQSKMARHLIRKHNDEKEVALAICLPPKSKKRKEMFEQLRRKGNYFHNLKVLQSGRGEIVTYRQPSSDVNADDYLPCNICFGFFVKTKLWRHEKLCQKRFSGIVTESKAKRRVQTAASSLLPFSGQPSERCSNLICRMVVDKVSAEVKNDQLISEYGDRLLEKHRNEHSEKPKLKKKGLSKGKRPRKSETTDESD</sequence>
<feature type="compositionally biased region" description="Basic and acidic residues" evidence="1">
    <location>
        <begin position="68"/>
        <end position="77"/>
    </location>
</feature>
<reference evidence="2 3" key="1">
    <citation type="journal article" date="2019" name="Sci. Data">
        <title>Hybrid genome assembly and annotation of Danionella translucida.</title>
        <authorList>
            <person name="Kadobianskyi M."/>
            <person name="Schulze L."/>
            <person name="Schuelke M."/>
            <person name="Judkewitz B."/>
        </authorList>
    </citation>
    <scope>NUCLEOTIDE SEQUENCE [LARGE SCALE GENOMIC DNA]</scope>
    <source>
        <strain evidence="2 3">Bolton</strain>
    </source>
</reference>
<evidence type="ECO:0000313" key="2">
    <source>
        <dbReference type="EMBL" id="TRY65184.1"/>
    </source>
</evidence>
<protein>
    <submittedName>
        <fullName evidence="2">Uncharacterized protein</fullName>
    </submittedName>
</protein>
<organism evidence="2 3">
    <name type="scientific">Danionella cerebrum</name>
    <dbReference type="NCBI Taxonomy" id="2873325"/>
    <lineage>
        <taxon>Eukaryota</taxon>
        <taxon>Metazoa</taxon>
        <taxon>Chordata</taxon>
        <taxon>Craniata</taxon>
        <taxon>Vertebrata</taxon>
        <taxon>Euteleostomi</taxon>
        <taxon>Actinopterygii</taxon>
        <taxon>Neopterygii</taxon>
        <taxon>Teleostei</taxon>
        <taxon>Ostariophysi</taxon>
        <taxon>Cypriniformes</taxon>
        <taxon>Danionidae</taxon>
        <taxon>Danioninae</taxon>
        <taxon>Danionella</taxon>
    </lineage>
</organism>
<dbReference type="PANTHER" id="PTHR33480">
    <property type="entry name" value="SET DOMAIN-CONTAINING PROTEIN-RELATED"/>
    <property type="match status" value="1"/>
</dbReference>
<dbReference type="OrthoDB" id="8430171at2759"/>
<feature type="compositionally biased region" description="Low complexity" evidence="1">
    <location>
        <begin position="41"/>
        <end position="53"/>
    </location>
</feature>
<accession>A0A553NIB0</accession>
<evidence type="ECO:0000313" key="3">
    <source>
        <dbReference type="Proteomes" id="UP000316079"/>
    </source>
</evidence>
<feature type="region of interest" description="Disordered" evidence="1">
    <location>
        <begin position="22"/>
        <end position="81"/>
    </location>
</feature>
<dbReference type="EMBL" id="SRMA01026939">
    <property type="protein sequence ID" value="TRY65184.1"/>
    <property type="molecule type" value="Genomic_DNA"/>
</dbReference>
<dbReference type="STRING" id="623744.A0A553NIB0"/>
<dbReference type="Proteomes" id="UP000316079">
    <property type="component" value="Unassembled WGS sequence"/>
</dbReference>
<feature type="region of interest" description="Disordered" evidence="1">
    <location>
        <begin position="271"/>
        <end position="305"/>
    </location>
</feature>
<feature type="compositionally biased region" description="Basic and acidic residues" evidence="1">
    <location>
        <begin position="271"/>
        <end position="282"/>
    </location>
</feature>
<comment type="caution">
    <text evidence="2">The sequence shown here is derived from an EMBL/GenBank/DDBJ whole genome shotgun (WGS) entry which is preliminary data.</text>
</comment>
<gene>
    <name evidence="2" type="ORF">DNTS_009422</name>
</gene>